<reference evidence="2" key="1">
    <citation type="journal article" date="2015" name="Nature">
        <title>Complex archaea that bridge the gap between prokaryotes and eukaryotes.</title>
        <authorList>
            <person name="Spang A."/>
            <person name="Saw J.H."/>
            <person name="Jorgensen S.L."/>
            <person name="Zaremba-Niedzwiedzka K."/>
            <person name="Martijn J."/>
            <person name="Lind A.E."/>
            <person name="van Eijk R."/>
            <person name="Schleper C."/>
            <person name="Guy L."/>
            <person name="Ettema T.J."/>
        </authorList>
    </citation>
    <scope>NUCLEOTIDE SEQUENCE</scope>
</reference>
<proteinExistence type="predicted"/>
<evidence type="ECO:0000313" key="2">
    <source>
        <dbReference type="EMBL" id="KKM20866.1"/>
    </source>
</evidence>
<feature type="compositionally biased region" description="Basic residues" evidence="1">
    <location>
        <begin position="34"/>
        <end position="54"/>
    </location>
</feature>
<dbReference type="EMBL" id="LAZR01013681">
    <property type="protein sequence ID" value="KKM20866.1"/>
    <property type="molecule type" value="Genomic_DNA"/>
</dbReference>
<name>A0A0F9HZI2_9ZZZZ</name>
<evidence type="ECO:0000256" key="1">
    <source>
        <dbReference type="SAM" id="MobiDB-lite"/>
    </source>
</evidence>
<organism evidence="2">
    <name type="scientific">marine sediment metagenome</name>
    <dbReference type="NCBI Taxonomy" id="412755"/>
    <lineage>
        <taxon>unclassified sequences</taxon>
        <taxon>metagenomes</taxon>
        <taxon>ecological metagenomes</taxon>
    </lineage>
</organism>
<protein>
    <submittedName>
        <fullName evidence="2">Uncharacterized protein</fullName>
    </submittedName>
</protein>
<comment type="caution">
    <text evidence="2">The sequence shown here is derived from an EMBL/GenBank/DDBJ whole genome shotgun (WGS) entry which is preliminary data.</text>
</comment>
<dbReference type="AlphaFoldDB" id="A0A0F9HZI2"/>
<accession>A0A0F9HZI2</accession>
<feature type="region of interest" description="Disordered" evidence="1">
    <location>
        <begin position="29"/>
        <end position="54"/>
    </location>
</feature>
<sequence length="54" mass="6304">MDEKEIAALVGSAVTEALSPVTERLDAIEATGKDRRRRRRRRRRKRRAARKRST</sequence>
<gene>
    <name evidence="2" type="ORF">LCGC14_1641250</name>
</gene>